<evidence type="ECO:0008006" key="3">
    <source>
        <dbReference type="Google" id="ProtNLM"/>
    </source>
</evidence>
<accession>A0A2Y9BF60</accession>
<dbReference type="SUPFAM" id="SSF54427">
    <property type="entry name" value="NTF2-like"/>
    <property type="match status" value="1"/>
</dbReference>
<dbReference type="RefSeq" id="WP_109731976.1">
    <property type="nucleotide sequence ID" value="NZ_BAAACK010000009.1"/>
</dbReference>
<protein>
    <recommendedName>
        <fullName evidence="3">SnoaL-like domain-containing protein</fullName>
    </recommendedName>
</protein>
<dbReference type="Proteomes" id="UP000245845">
    <property type="component" value="Unassembled WGS sequence"/>
</dbReference>
<comment type="caution">
    <text evidence="1">The sequence shown here is derived from an EMBL/GenBank/DDBJ whole genome shotgun (WGS) entry which is preliminary data.</text>
</comment>
<dbReference type="Gene3D" id="3.10.450.50">
    <property type="match status" value="1"/>
</dbReference>
<evidence type="ECO:0000313" key="2">
    <source>
        <dbReference type="Proteomes" id="UP000245845"/>
    </source>
</evidence>
<organism evidence="1 2">
    <name type="scientific">Faecalicatena orotica</name>
    <dbReference type="NCBI Taxonomy" id="1544"/>
    <lineage>
        <taxon>Bacteria</taxon>
        <taxon>Bacillati</taxon>
        <taxon>Bacillota</taxon>
        <taxon>Clostridia</taxon>
        <taxon>Lachnospirales</taxon>
        <taxon>Lachnospiraceae</taxon>
        <taxon>Faecalicatena</taxon>
    </lineage>
</organism>
<dbReference type="AlphaFoldDB" id="A0A2Y9BF60"/>
<reference evidence="1 2" key="1">
    <citation type="submission" date="2018-05" db="EMBL/GenBank/DDBJ databases">
        <title>The Hungate 1000. A catalogue of reference genomes from the rumen microbiome.</title>
        <authorList>
            <person name="Kelly W."/>
        </authorList>
    </citation>
    <scope>NUCLEOTIDE SEQUENCE [LARGE SCALE GENOMIC DNA]</scope>
    <source>
        <strain evidence="1 2">NLAE-zl-C242</strain>
    </source>
</reference>
<dbReference type="InterPro" id="IPR032710">
    <property type="entry name" value="NTF2-like_dom_sf"/>
</dbReference>
<dbReference type="OrthoDB" id="3232575at2"/>
<name>A0A2Y9BF60_9FIRM</name>
<evidence type="ECO:0000313" key="1">
    <source>
        <dbReference type="EMBL" id="PWJ28159.1"/>
    </source>
</evidence>
<sequence>MNIIQKYIETMENRDYEGLAELFDCDGTLVDHCPNGTSQPEYHVYGKEAINMFFRNKFTFGKFSISEAEIIDERHAKFVANYSGYMVMAIATIRYTNEEGLIQKLSVRPK</sequence>
<proteinExistence type="predicted"/>
<gene>
    <name evidence="1" type="ORF">A8806_10936</name>
</gene>
<dbReference type="EMBL" id="QGDL01000009">
    <property type="protein sequence ID" value="PWJ28159.1"/>
    <property type="molecule type" value="Genomic_DNA"/>
</dbReference>
<keyword evidence="2" id="KW-1185">Reference proteome</keyword>